<proteinExistence type="predicted"/>
<dbReference type="EMBL" id="GDQN01000698">
    <property type="protein sequence ID" value="JAT90356.1"/>
    <property type="molecule type" value="Transcribed_RNA"/>
</dbReference>
<dbReference type="InterPro" id="IPR026055">
    <property type="entry name" value="FAR"/>
</dbReference>
<dbReference type="GO" id="GO:0035336">
    <property type="term" value="P:long-chain fatty-acyl-CoA metabolic process"/>
    <property type="evidence" value="ECO:0007669"/>
    <property type="project" value="TreeGrafter"/>
</dbReference>
<protein>
    <recommendedName>
        <fullName evidence="1">Fatty acyl-CoA reductase C-terminal domain-containing protein</fullName>
    </recommendedName>
</protein>
<reference evidence="2" key="1">
    <citation type="submission" date="2015-09" db="EMBL/GenBank/DDBJ databases">
        <title>De novo assembly of Pectinophora gossypiella (Pink Bollworm) gut transcriptome.</title>
        <authorList>
            <person name="Tassone E.E."/>
        </authorList>
    </citation>
    <scope>NUCLEOTIDE SEQUENCE</scope>
</reference>
<dbReference type="PANTHER" id="PTHR11011">
    <property type="entry name" value="MALE STERILITY PROTEIN 2-RELATED"/>
    <property type="match status" value="1"/>
</dbReference>
<feature type="non-terminal residue" evidence="2">
    <location>
        <position position="106"/>
    </location>
</feature>
<dbReference type="PANTHER" id="PTHR11011:SF45">
    <property type="entry name" value="FATTY ACYL-COA REDUCTASE CG8306-RELATED"/>
    <property type="match status" value="1"/>
</dbReference>
<evidence type="ECO:0000259" key="1">
    <source>
        <dbReference type="Pfam" id="PF03015"/>
    </source>
</evidence>
<evidence type="ECO:0000313" key="2">
    <source>
        <dbReference type="EMBL" id="JAT90356.1"/>
    </source>
</evidence>
<feature type="non-terminal residue" evidence="2">
    <location>
        <position position="1"/>
    </location>
</feature>
<dbReference type="GO" id="GO:0005777">
    <property type="term" value="C:peroxisome"/>
    <property type="evidence" value="ECO:0007669"/>
    <property type="project" value="TreeGrafter"/>
</dbReference>
<dbReference type="OrthoDB" id="429813at2759"/>
<dbReference type="AlphaFoldDB" id="A0A1E1WU39"/>
<organism evidence="2">
    <name type="scientific">Pectinophora gossypiella</name>
    <name type="common">Cotton pink bollworm</name>
    <name type="synonym">Depressaria gossypiella</name>
    <dbReference type="NCBI Taxonomy" id="13191"/>
    <lineage>
        <taxon>Eukaryota</taxon>
        <taxon>Metazoa</taxon>
        <taxon>Ecdysozoa</taxon>
        <taxon>Arthropoda</taxon>
        <taxon>Hexapoda</taxon>
        <taxon>Insecta</taxon>
        <taxon>Pterygota</taxon>
        <taxon>Neoptera</taxon>
        <taxon>Endopterygota</taxon>
        <taxon>Lepidoptera</taxon>
        <taxon>Glossata</taxon>
        <taxon>Ditrysia</taxon>
        <taxon>Gelechioidea</taxon>
        <taxon>Gelechiidae</taxon>
        <taxon>Apatetrinae</taxon>
        <taxon>Pectinophora</taxon>
    </lineage>
</organism>
<dbReference type="InterPro" id="IPR033640">
    <property type="entry name" value="FAR_C"/>
</dbReference>
<name>A0A1E1WU39_PECGO</name>
<accession>A0A1E1WU39</accession>
<dbReference type="CDD" id="cd09071">
    <property type="entry name" value="FAR_C"/>
    <property type="match status" value="1"/>
</dbReference>
<feature type="domain" description="Fatty acyl-CoA reductase C-terminal" evidence="1">
    <location>
        <begin position="4"/>
        <end position="96"/>
    </location>
</feature>
<dbReference type="GO" id="GO:0080019">
    <property type="term" value="F:alcohol-forming very long-chain fatty acyl-CoA reductase activity"/>
    <property type="evidence" value="ECO:0007669"/>
    <property type="project" value="InterPro"/>
</dbReference>
<sequence length="106" mass="12871">FWLLHYIPAYFVDAVCWLIGKERRFVKLYTKAYKLFTLTSFFTTNYWQFSDKNLKHLLDNLNETDKQIYNFDVTCIDWKELMLIWCMGLRKYIVKDGLADTDYAVK</sequence>
<gene>
    <name evidence="2" type="ORF">g.19076</name>
</gene>
<dbReference type="Pfam" id="PF03015">
    <property type="entry name" value="Sterile"/>
    <property type="match status" value="1"/>
</dbReference>